<dbReference type="PANTHER" id="PTHR30525:SF0">
    <property type="entry name" value="1-DEOXY-D-XYLULOSE 5-PHOSPHATE REDUCTOISOMERASE, CHLOROPLASTIC"/>
    <property type="match status" value="1"/>
</dbReference>
<feature type="binding site" evidence="9">
    <location>
        <position position="44"/>
    </location>
    <ligand>
        <name>NADPH</name>
        <dbReference type="ChEBI" id="CHEBI:57783"/>
    </ligand>
</feature>
<evidence type="ECO:0000256" key="6">
    <source>
        <dbReference type="ARBA" id="ARBA00023211"/>
    </source>
</evidence>
<comment type="caution">
    <text evidence="9">Lacks conserved residue(s) required for the propagation of feature annotation.</text>
</comment>
<evidence type="ECO:0000259" key="11">
    <source>
        <dbReference type="Pfam" id="PF08436"/>
    </source>
</evidence>
<dbReference type="EMBL" id="CP081869">
    <property type="protein sequence ID" value="QZN99851.1"/>
    <property type="molecule type" value="Genomic_DNA"/>
</dbReference>
<dbReference type="RefSeq" id="WP_261402968.1">
    <property type="nucleotide sequence ID" value="NZ_CP081869.1"/>
</dbReference>
<dbReference type="Gene3D" id="1.10.1740.10">
    <property type="match status" value="1"/>
</dbReference>
<keyword evidence="9" id="KW-0460">Magnesium</keyword>
<dbReference type="PIRSF" id="PIRSF006205">
    <property type="entry name" value="Dxp_reductismrs"/>
    <property type="match status" value="1"/>
</dbReference>
<name>A0A9E6UKV9_9HYPH</name>
<evidence type="ECO:0000256" key="9">
    <source>
        <dbReference type="HAMAP-Rule" id="MF_00183"/>
    </source>
</evidence>
<dbReference type="KEGG" id="cmet:K6K41_24880"/>
<keyword evidence="4 9" id="KW-0521">NADP</keyword>
<dbReference type="PANTHER" id="PTHR30525">
    <property type="entry name" value="1-DEOXY-D-XYLULOSE 5-PHOSPHATE REDUCTOISOMERASE"/>
    <property type="match status" value="1"/>
</dbReference>
<keyword evidence="5 9" id="KW-0560">Oxidoreductase</keyword>
<dbReference type="SUPFAM" id="SSF69055">
    <property type="entry name" value="1-deoxy-D-xylulose-5-phosphate reductoisomerase, C-terminal domain"/>
    <property type="match status" value="1"/>
</dbReference>
<feature type="binding site" evidence="9">
    <location>
        <position position="225"/>
    </location>
    <ligand>
        <name>Mn(2+)</name>
        <dbReference type="ChEBI" id="CHEBI:29035"/>
    </ligand>
</feature>
<feature type="binding site" evidence="9">
    <location>
        <position position="130"/>
    </location>
    <ligand>
        <name>NADPH</name>
        <dbReference type="ChEBI" id="CHEBI:57783"/>
    </ligand>
</feature>
<evidence type="ECO:0000313" key="13">
    <source>
        <dbReference type="EMBL" id="QZN99851.1"/>
    </source>
</evidence>
<organism evidence="13 14">
    <name type="scientific">Chenggangzhangella methanolivorans</name>
    <dbReference type="NCBI Taxonomy" id="1437009"/>
    <lineage>
        <taxon>Bacteria</taxon>
        <taxon>Pseudomonadati</taxon>
        <taxon>Pseudomonadota</taxon>
        <taxon>Alphaproteobacteria</taxon>
        <taxon>Hyphomicrobiales</taxon>
        <taxon>Methylopilaceae</taxon>
        <taxon>Chenggangzhangella</taxon>
    </lineage>
</organism>
<feature type="binding site" evidence="9">
    <location>
        <position position="20"/>
    </location>
    <ligand>
        <name>NADPH</name>
        <dbReference type="ChEBI" id="CHEBI:57783"/>
    </ligand>
</feature>
<dbReference type="NCBIfam" id="TIGR00243">
    <property type="entry name" value="Dxr"/>
    <property type="match status" value="1"/>
</dbReference>
<feature type="binding site" evidence="9">
    <location>
        <position position="19"/>
    </location>
    <ligand>
        <name>NADPH</name>
        <dbReference type="ChEBI" id="CHEBI:57783"/>
    </ligand>
</feature>
<feature type="binding site" evidence="9">
    <location>
        <position position="180"/>
    </location>
    <ligand>
        <name>1-deoxy-D-xylulose 5-phosphate</name>
        <dbReference type="ChEBI" id="CHEBI:57792"/>
    </ligand>
</feature>
<keyword evidence="7 9" id="KW-0414">Isoprene biosynthesis</keyword>
<comment type="similarity">
    <text evidence="2 9">Belongs to the DXR family.</text>
</comment>
<dbReference type="GO" id="GO:0030145">
    <property type="term" value="F:manganese ion binding"/>
    <property type="evidence" value="ECO:0007669"/>
    <property type="project" value="TreeGrafter"/>
</dbReference>
<sequence>MVSPAGPKRSVTVLGATGSVGGATVDLLERHSDRFEVEALVGGRDAAALAEVAVRLGARRAAIADERQGEELRRLLDGSGVAASAGPQAVVDAAAVPVDWTMAAIAGAAGLAPTVAAVRRGGVVAIATKECLVCAGTAFMAEVAEAGATLLPVDSEHNALLQALGGQGIDAVETMTLTASGGPFRTWDAARIAAARPEDALRHPTWSMGAKITIDSATLMNKGLELIEAHHIFAIAGERLDVVVHPQSAIHGLVTFRDGAVTAGLASPDMRVPIAHTLGHPERLATPAVRLDLVALGQFTFEAPDLARFPCLGLARSALLAGGAAATVLNAANEVAVALFLARRIGFMDIPRIVEATLDLAAGRLPCAAPATVEDAIELDRESRRIASERLPEAQFRAQ</sequence>
<keyword evidence="6 9" id="KW-0464">Manganese</keyword>
<dbReference type="Proteomes" id="UP000825701">
    <property type="component" value="Chromosome"/>
</dbReference>
<comment type="cofactor">
    <cofactor evidence="9">
        <name>Mg(2+)</name>
        <dbReference type="ChEBI" id="CHEBI:18420"/>
    </cofactor>
    <cofactor evidence="9">
        <name>Mn(2+)</name>
        <dbReference type="ChEBI" id="CHEBI:29035"/>
    </cofactor>
</comment>
<feature type="domain" description="DXP reductoisomerase C-terminal" evidence="12">
    <location>
        <begin position="265"/>
        <end position="385"/>
    </location>
</feature>
<comment type="catalytic activity">
    <reaction evidence="8">
        <text>2-C-methyl-D-erythritol 4-phosphate + NADP(+) = 1-deoxy-D-xylulose 5-phosphate + NADPH + H(+)</text>
        <dbReference type="Rhea" id="RHEA:13717"/>
        <dbReference type="ChEBI" id="CHEBI:15378"/>
        <dbReference type="ChEBI" id="CHEBI:57783"/>
        <dbReference type="ChEBI" id="CHEBI:57792"/>
        <dbReference type="ChEBI" id="CHEBI:58262"/>
        <dbReference type="ChEBI" id="CHEBI:58349"/>
        <dbReference type="EC" id="1.1.1.267"/>
    </reaction>
    <physiologicalReaction direction="right-to-left" evidence="8">
        <dbReference type="Rhea" id="RHEA:13719"/>
    </physiologicalReaction>
</comment>
<feature type="domain" description="1-deoxy-D-xylulose 5-phosphate reductoisomerase C-terminal" evidence="11">
    <location>
        <begin position="150"/>
        <end position="233"/>
    </location>
</feature>
<feature type="binding site" evidence="9">
    <location>
        <position position="129"/>
    </location>
    <ligand>
        <name>1-deoxy-D-xylulose 5-phosphate</name>
        <dbReference type="ChEBI" id="CHEBI:57792"/>
    </ligand>
</feature>
<feature type="binding site" evidence="9">
    <location>
        <position position="216"/>
    </location>
    <ligand>
        <name>1-deoxy-D-xylulose 5-phosphate</name>
        <dbReference type="ChEBI" id="CHEBI:57792"/>
    </ligand>
</feature>
<evidence type="ECO:0000256" key="4">
    <source>
        <dbReference type="ARBA" id="ARBA00022857"/>
    </source>
</evidence>
<evidence type="ECO:0000256" key="3">
    <source>
        <dbReference type="ARBA" id="ARBA00022723"/>
    </source>
</evidence>
<evidence type="ECO:0000313" key="14">
    <source>
        <dbReference type="Proteomes" id="UP000825701"/>
    </source>
</evidence>
<dbReference type="SUPFAM" id="SSF55347">
    <property type="entry name" value="Glyceraldehyde-3-phosphate dehydrogenase-like, C-terminal domain"/>
    <property type="match status" value="1"/>
</dbReference>
<dbReference type="InterPro" id="IPR003821">
    <property type="entry name" value="DXP_reductoisomerase"/>
</dbReference>
<feature type="binding site" evidence="9">
    <location>
        <position position="156"/>
    </location>
    <ligand>
        <name>1-deoxy-D-xylulose 5-phosphate</name>
        <dbReference type="ChEBI" id="CHEBI:57792"/>
    </ligand>
</feature>
<dbReference type="GO" id="GO:0070402">
    <property type="term" value="F:NADPH binding"/>
    <property type="evidence" value="ECO:0007669"/>
    <property type="project" value="InterPro"/>
</dbReference>
<dbReference type="EC" id="1.1.1.267" evidence="9"/>
<dbReference type="InterPro" id="IPR013644">
    <property type="entry name" value="DXP_reductoisomerase_C"/>
</dbReference>
<dbReference type="HAMAP" id="MF_00183">
    <property type="entry name" value="DXP_reductoisom"/>
    <property type="match status" value="1"/>
</dbReference>
<feature type="binding site" evidence="9">
    <location>
        <position position="154"/>
    </location>
    <ligand>
        <name>Mn(2+)</name>
        <dbReference type="ChEBI" id="CHEBI:29035"/>
    </ligand>
</feature>
<dbReference type="InterPro" id="IPR026877">
    <property type="entry name" value="DXPR_C"/>
</dbReference>
<dbReference type="FunFam" id="3.40.50.720:FF:000045">
    <property type="entry name" value="1-deoxy-D-xylulose 5-phosphate reductoisomerase"/>
    <property type="match status" value="1"/>
</dbReference>
<accession>A0A9E6UKV9</accession>
<reference evidence="13" key="1">
    <citation type="submission" date="2021-08" db="EMBL/GenBank/DDBJ databases">
        <authorList>
            <person name="Zhang H."/>
            <person name="Xu M."/>
            <person name="Yu Z."/>
            <person name="Yang L."/>
            <person name="Cai Y."/>
        </authorList>
    </citation>
    <scope>NUCLEOTIDE SEQUENCE</scope>
    <source>
        <strain evidence="13">CHL1</strain>
    </source>
</reference>
<comment type="pathway">
    <text evidence="1 9">Isoprenoid biosynthesis; isopentenyl diphosphate biosynthesis via DXP pathway; isopentenyl diphosphate from 1-deoxy-D-xylulose 5-phosphate: step 1/6.</text>
</comment>
<feature type="binding site" evidence="9">
    <location>
        <position position="225"/>
    </location>
    <ligand>
        <name>1-deoxy-D-xylulose 5-phosphate</name>
        <dbReference type="ChEBI" id="CHEBI:57792"/>
    </ligand>
</feature>
<feature type="binding site" evidence="9">
    <location>
        <position position="43"/>
    </location>
    <ligand>
        <name>NADPH</name>
        <dbReference type="ChEBI" id="CHEBI:57783"/>
    </ligand>
</feature>
<dbReference type="InterPro" id="IPR013512">
    <property type="entry name" value="DXP_reductoisomerase_N"/>
</dbReference>
<dbReference type="GO" id="GO:0030604">
    <property type="term" value="F:1-deoxy-D-xylulose-5-phosphate reductoisomerase activity"/>
    <property type="evidence" value="ECO:0007669"/>
    <property type="project" value="UniProtKB-UniRule"/>
</dbReference>
<evidence type="ECO:0000256" key="8">
    <source>
        <dbReference type="ARBA" id="ARBA00048543"/>
    </source>
</evidence>
<dbReference type="InterPro" id="IPR036291">
    <property type="entry name" value="NAD(P)-bd_dom_sf"/>
</dbReference>
<feature type="binding site" evidence="9">
    <location>
        <position position="156"/>
    </location>
    <ligand>
        <name>Mn(2+)</name>
        <dbReference type="ChEBI" id="CHEBI:29035"/>
    </ligand>
</feature>
<dbReference type="Pfam" id="PF02670">
    <property type="entry name" value="DXP_reductoisom"/>
    <property type="match status" value="1"/>
</dbReference>
<feature type="domain" description="1-deoxy-D-xylulose 5-phosphate reductoisomerase N-terminal" evidence="10">
    <location>
        <begin position="11"/>
        <end position="136"/>
    </location>
</feature>
<evidence type="ECO:0000259" key="10">
    <source>
        <dbReference type="Pfam" id="PF02670"/>
    </source>
</evidence>
<dbReference type="Pfam" id="PF08436">
    <property type="entry name" value="DXP_redisom_C"/>
    <property type="match status" value="1"/>
</dbReference>
<feature type="binding site" evidence="9">
    <location>
        <position position="17"/>
    </location>
    <ligand>
        <name>NADPH</name>
        <dbReference type="ChEBI" id="CHEBI:57783"/>
    </ligand>
</feature>
<proteinExistence type="inferred from homology"/>
<evidence type="ECO:0000256" key="5">
    <source>
        <dbReference type="ARBA" id="ARBA00023002"/>
    </source>
</evidence>
<evidence type="ECO:0000259" key="12">
    <source>
        <dbReference type="Pfam" id="PF13288"/>
    </source>
</evidence>
<protein>
    <recommendedName>
        <fullName evidence="9">1-deoxy-D-xylulose 5-phosphate reductoisomerase</fullName>
        <shortName evidence="9">DXP reductoisomerase</shortName>
        <ecNumber evidence="9">1.1.1.267</ecNumber>
    </recommendedName>
    <alternativeName>
        <fullName evidence="9">1-deoxyxylulose-5-phosphate reductoisomerase</fullName>
    </alternativeName>
    <alternativeName>
        <fullName evidence="9">2-C-methyl-D-erythritol 4-phosphate synthase</fullName>
    </alternativeName>
</protein>
<gene>
    <name evidence="9 13" type="primary">dxr</name>
    <name evidence="13" type="ORF">K6K41_24880</name>
</gene>
<feature type="binding site" evidence="9">
    <location>
        <position position="209"/>
    </location>
    <ligand>
        <name>NADPH</name>
        <dbReference type="ChEBI" id="CHEBI:57783"/>
    </ligand>
</feature>
<feature type="binding site" evidence="9">
    <location>
        <position position="222"/>
    </location>
    <ligand>
        <name>1-deoxy-D-xylulose 5-phosphate</name>
        <dbReference type="ChEBI" id="CHEBI:57792"/>
    </ligand>
</feature>
<dbReference type="Pfam" id="PF13288">
    <property type="entry name" value="DXPR_C"/>
    <property type="match status" value="1"/>
</dbReference>
<keyword evidence="3 9" id="KW-0479">Metal-binding</keyword>
<keyword evidence="14" id="KW-1185">Reference proteome</keyword>
<dbReference type="AlphaFoldDB" id="A0A9E6UKV9"/>
<feature type="binding site" evidence="9">
    <location>
        <position position="155"/>
    </location>
    <ligand>
        <name>1-deoxy-D-xylulose 5-phosphate</name>
        <dbReference type="ChEBI" id="CHEBI:57792"/>
    </ligand>
</feature>
<feature type="binding site" evidence="9">
    <location>
        <position position="203"/>
    </location>
    <ligand>
        <name>1-deoxy-D-xylulose 5-phosphate</name>
        <dbReference type="ChEBI" id="CHEBI:57792"/>
    </ligand>
</feature>
<feature type="binding site" evidence="9">
    <location>
        <position position="18"/>
    </location>
    <ligand>
        <name>NADPH</name>
        <dbReference type="ChEBI" id="CHEBI:57783"/>
    </ligand>
</feature>
<evidence type="ECO:0000256" key="2">
    <source>
        <dbReference type="ARBA" id="ARBA00006825"/>
    </source>
</evidence>
<evidence type="ECO:0000256" key="7">
    <source>
        <dbReference type="ARBA" id="ARBA00023229"/>
    </source>
</evidence>
<comment type="function">
    <text evidence="9">Catalyzes the NADPH-dependent rearrangement and reduction of 1-deoxy-D-xylulose-5-phosphate (DXP) to 2-C-methyl-D-erythritol 4-phosphate (MEP).</text>
</comment>
<dbReference type="Gene3D" id="3.40.50.720">
    <property type="entry name" value="NAD(P)-binding Rossmann-like Domain"/>
    <property type="match status" value="1"/>
</dbReference>
<evidence type="ECO:0000256" key="1">
    <source>
        <dbReference type="ARBA" id="ARBA00005094"/>
    </source>
</evidence>
<feature type="binding site" evidence="9">
    <location>
        <position position="221"/>
    </location>
    <ligand>
        <name>1-deoxy-D-xylulose 5-phosphate</name>
        <dbReference type="ChEBI" id="CHEBI:57792"/>
    </ligand>
</feature>
<dbReference type="GO" id="GO:0051484">
    <property type="term" value="P:isopentenyl diphosphate biosynthetic process, methylerythritol 4-phosphate pathway involved in terpenoid biosynthetic process"/>
    <property type="evidence" value="ECO:0007669"/>
    <property type="project" value="TreeGrafter"/>
</dbReference>
<dbReference type="InterPro" id="IPR036169">
    <property type="entry name" value="DXPR_C_sf"/>
</dbReference>
<dbReference type="SUPFAM" id="SSF51735">
    <property type="entry name" value="NAD(P)-binding Rossmann-fold domains"/>
    <property type="match status" value="1"/>
</dbReference>